<dbReference type="CDD" id="cd11378">
    <property type="entry name" value="DUF296"/>
    <property type="match status" value="1"/>
</dbReference>
<protein>
    <recommendedName>
        <fullName evidence="1">PPC domain-containing protein</fullName>
    </recommendedName>
</protein>
<dbReference type="PANTHER" id="PTHR34988">
    <property type="entry name" value="PROTEIN, PUTATIVE-RELATED"/>
    <property type="match status" value="1"/>
</dbReference>
<evidence type="ECO:0000313" key="2">
    <source>
        <dbReference type="EMBL" id="SLN52193.1"/>
    </source>
</evidence>
<gene>
    <name evidence="2" type="ORF">ROA7023_02307</name>
</gene>
<sequence>MRYRILEDIGGRRKFVLVLDAGEEVTEAVAHFAAELGVKGASLSGIGALSRSHLGWFNPATKEFRENQIDEQTEVLAITGNIAEAAESDGHGHEHPHIHGAAQGVRLHMHIVLGCGDATVRGGHLVSGTVSPTMELIVEEAATHLTRGLDASSGLVLLEPRQPCPNRLDVPRLAERVAS</sequence>
<organism evidence="2 3">
    <name type="scientific">Roseisalinus antarcticus</name>
    <dbReference type="NCBI Taxonomy" id="254357"/>
    <lineage>
        <taxon>Bacteria</taxon>
        <taxon>Pseudomonadati</taxon>
        <taxon>Pseudomonadota</taxon>
        <taxon>Alphaproteobacteria</taxon>
        <taxon>Rhodobacterales</taxon>
        <taxon>Roseobacteraceae</taxon>
        <taxon>Roseisalinus</taxon>
    </lineage>
</organism>
<dbReference type="EMBL" id="FWFZ01000010">
    <property type="protein sequence ID" value="SLN52193.1"/>
    <property type="molecule type" value="Genomic_DNA"/>
</dbReference>
<accession>A0A1Y5T2B7</accession>
<dbReference type="SUPFAM" id="SSF117856">
    <property type="entry name" value="AF0104/ALDC/Ptd012-like"/>
    <property type="match status" value="1"/>
</dbReference>
<feature type="domain" description="PPC" evidence="1">
    <location>
        <begin position="7"/>
        <end position="161"/>
    </location>
</feature>
<evidence type="ECO:0000313" key="3">
    <source>
        <dbReference type="Proteomes" id="UP000193900"/>
    </source>
</evidence>
<dbReference type="OrthoDB" id="9798999at2"/>
<dbReference type="AlphaFoldDB" id="A0A1Y5T2B7"/>
<dbReference type="RefSeq" id="WP_085879163.1">
    <property type="nucleotide sequence ID" value="NZ_FWFZ01000010.1"/>
</dbReference>
<proteinExistence type="predicted"/>
<name>A0A1Y5T2B7_9RHOB</name>
<dbReference type="Proteomes" id="UP000193900">
    <property type="component" value="Unassembled WGS sequence"/>
</dbReference>
<reference evidence="2 3" key="1">
    <citation type="submission" date="2017-03" db="EMBL/GenBank/DDBJ databases">
        <authorList>
            <person name="Afonso C.L."/>
            <person name="Miller P.J."/>
            <person name="Scott M.A."/>
            <person name="Spackman E."/>
            <person name="Goraichik I."/>
            <person name="Dimitrov K.M."/>
            <person name="Suarez D.L."/>
            <person name="Swayne D.E."/>
        </authorList>
    </citation>
    <scope>NUCLEOTIDE SEQUENCE [LARGE SCALE GENOMIC DNA]</scope>
    <source>
        <strain evidence="2 3">CECT 7023</strain>
    </source>
</reference>
<dbReference type="InterPro" id="IPR005175">
    <property type="entry name" value="PPC_dom"/>
</dbReference>
<dbReference type="Gene3D" id="3.30.1330.80">
    <property type="entry name" value="Hypothetical protein, similar to alpha- acetolactate decarboxylase, domain 2"/>
    <property type="match status" value="1"/>
</dbReference>
<dbReference type="Pfam" id="PF03479">
    <property type="entry name" value="PCC"/>
    <property type="match status" value="1"/>
</dbReference>
<dbReference type="PANTHER" id="PTHR34988:SF1">
    <property type="entry name" value="DNA-BINDING PROTEIN"/>
    <property type="match status" value="1"/>
</dbReference>
<dbReference type="PROSITE" id="PS51742">
    <property type="entry name" value="PPC"/>
    <property type="match status" value="1"/>
</dbReference>
<evidence type="ECO:0000259" key="1">
    <source>
        <dbReference type="PROSITE" id="PS51742"/>
    </source>
</evidence>
<keyword evidence="3" id="KW-1185">Reference proteome</keyword>